<dbReference type="PANTHER" id="PTHR30177:SF4">
    <property type="entry name" value="OSMOPROTECTANT IMPORT PERMEASE PROTEIN OSMW"/>
    <property type="match status" value="1"/>
</dbReference>
<comment type="subcellular location">
    <subcellularLocation>
        <location evidence="6">Cell membrane</location>
        <topology evidence="6">Multi-pass membrane protein</topology>
    </subcellularLocation>
    <subcellularLocation>
        <location evidence="1">Membrane</location>
        <topology evidence="1">Multi-pass membrane protein</topology>
    </subcellularLocation>
</comment>
<evidence type="ECO:0000313" key="8">
    <source>
        <dbReference type="EMBL" id="MBF9072040.1"/>
    </source>
</evidence>
<protein>
    <submittedName>
        <fullName evidence="8">ABC transporter permease</fullName>
    </submittedName>
</protein>
<feature type="transmembrane region" description="Helical" evidence="6">
    <location>
        <begin position="228"/>
        <end position="254"/>
    </location>
</feature>
<dbReference type="PROSITE" id="PS50928">
    <property type="entry name" value="ABC_TM1"/>
    <property type="match status" value="1"/>
</dbReference>
<dbReference type="Pfam" id="PF00528">
    <property type="entry name" value="BPD_transp_1"/>
    <property type="match status" value="1"/>
</dbReference>
<comment type="caution">
    <text evidence="8">The sequence shown here is derived from an EMBL/GenBank/DDBJ whole genome shotgun (WGS) entry which is preliminary data.</text>
</comment>
<organism evidence="8 9">
    <name type="scientific">Streptacidiphilus fuscans</name>
    <dbReference type="NCBI Taxonomy" id="2789292"/>
    <lineage>
        <taxon>Bacteria</taxon>
        <taxon>Bacillati</taxon>
        <taxon>Actinomycetota</taxon>
        <taxon>Actinomycetes</taxon>
        <taxon>Kitasatosporales</taxon>
        <taxon>Streptomycetaceae</taxon>
        <taxon>Streptacidiphilus</taxon>
    </lineage>
</organism>
<dbReference type="InterPro" id="IPR051204">
    <property type="entry name" value="ABC_transp_perm/SBD"/>
</dbReference>
<comment type="similarity">
    <text evidence="6">Belongs to the binding-protein-dependent transport system permease family.</text>
</comment>
<feature type="transmembrane region" description="Helical" evidence="6">
    <location>
        <begin position="22"/>
        <end position="44"/>
    </location>
</feature>
<dbReference type="FunFam" id="1.10.3720.10:FF:000001">
    <property type="entry name" value="Glycine betaine ABC transporter, permease"/>
    <property type="match status" value="1"/>
</dbReference>
<dbReference type="InterPro" id="IPR000515">
    <property type="entry name" value="MetI-like"/>
</dbReference>
<name>A0A931B6C7_9ACTN</name>
<dbReference type="PANTHER" id="PTHR30177">
    <property type="entry name" value="GLYCINE BETAINE/L-PROLINE TRANSPORT SYSTEM PERMEASE PROTEIN PROW"/>
    <property type="match status" value="1"/>
</dbReference>
<feature type="transmembrane region" description="Helical" evidence="6">
    <location>
        <begin position="72"/>
        <end position="90"/>
    </location>
</feature>
<gene>
    <name evidence="8" type="ORF">I2501_28850</name>
</gene>
<dbReference type="InterPro" id="IPR035906">
    <property type="entry name" value="MetI-like_sf"/>
</dbReference>
<feature type="transmembrane region" description="Helical" evidence="6">
    <location>
        <begin position="128"/>
        <end position="146"/>
    </location>
</feature>
<dbReference type="GO" id="GO:0005886">
    <property type="term" value="C:plasma membrane"/>
    <property type="evidence" value="ECO:0007669"/>
    <property type="project" value="UniProtKB-SubCell"/>
</dbReference>
<keyword evidence="9" id="KW-1185">Reference proteome</keyword>
<feature type="domain" description="ABC transmembrane type-1" evidence="7">
    <location>
        <begin position="66"/>
        <end position="247"/>
    </location>
</feature>
<evidence type="ECO:0000313" key="9">
    <source>
        <dbReference type="Proteomes" id="UP000657385"/>
    </source>
</evidence>
<accession>A0A931B6C7</accession>
<feature type="transmembrane region" description="Helical" evidence="6">
    <location>
        <begin position="182"/>
        <end position="208"/>
    </location>
</feature>
<evidence type="ECO:0000256" key="4">
    <source>
        <dbReference type="ARBA" id="ARBA00022989"/>
    </source>
</evidence>
<reference evidence="8" key="1">
    <citation type="submission" date="2020-11" db="EMBL/GenBank/DDBJ databases">
        <title>Isolation and identification of active actinomycetes.</title>
        <authorList>
            <person name="Yu B."/>
        </authorList>
    </citation>
    <scope>NUCLEOTIDE SEQUENCE</scope>
    <source>
        <strain evidence="8">NEAU-YB345</strain>
    </source>
</reference>
<evidence type="ECO:0000256" key="2">
    <source>
        <dbReference type="ARBA" id="ARBA00022448"/>
    </source>
</evidence>
<dbReference type="GO" id="GO:0031460">
    <property type="term" value="P:glycine betaine transport"/>
    <property type="evidence" value="ECO:0007669"/>
    <property type="project" value="TreeGrafter"/>
</dbReference>
<dbReference type="SUPFAM" id="SSF161098">
    <property type="entry name" value="MetI-like"/>
    <property type="match status" value="1"/>
</dbReference>
<evidence type="ECO:0000256" key="1">
    <source>
        <dbReference type="ARBA" id="ARBA00004141"/>
    </source>
</evidence>
<dbReference type="GO" id="GO:0055085">
    <property type="term" value="P:transmembrane transport"/>
    <property type="evidence" value="ECO:0007669"/>
    <property type="project" value="InterPro"/>
</dbReference>
<keyword evidence="3 6" id="KW-0812">Transmembrane</keyword>
<evidence type="ECO:0000256" key="5">
    <source>
        <dbReference type="ARBA" id="ARBA00023136"/>
    </source>
</evidence>
<dbReference type="CDD" id="cd06261">
    <property type="entry name" value="TM_PBP2"/>
    <property type="match status" value="1"/>
</dbReference>
<evidence type="ECO:0000256" key="3">
    <source>
        <dbReference type="ARBA" id="ARBA00022692"/>
    </source>
</evidence>
<proteinExistence type="inferred from homology"/>
<dbReference type="EMBL" id="JADPRT010000014">
    <property type="protein sequence ID" value="MBF9072040.1"/>
    <property type="molecule type" value="Genomic_DNA"/>
</dbReference>
<feature type="transmembrane region" description="Helical" evidence="6">
    <location>
        <begin position="102"/>
        <end position="122"/>
    </location>
</feature>
<evidence type="ECO:0000259" key="7">
    <source>
        <dbReference type="PROSITE" id="PS50928"/>
    </source>
</evidence>
<dbReference type="Gene3D" id="1.10.3720.10">
    <property type="entry name" value="MetI-like"/>
    <property type="match status" value="1"/>
</dbReference>
<keyword evidence="4 6" id="KW-1133">Transmembrane helix</keyword>
<dbReference type="AlphaFoldDB" id="A0A931B6C7"/>
<dbReference type="Proteomes" id="UP000657385">
    <property type="component" value="Unassembled WGS sequence"/>
</dbReference>
<sequence>MTSSVSAATTGAAPAGGGSRRLLLRLIGTPVALALVLLALYLWAHGQQLDSIEQRTLNYSYLSTAVVQHLELTGLATLLVVVIAIPLGILMTRKATKPLRPLVIGLANLGQATPAIGLLVLLTIKFGVGFHVAMIGLVAYAVLPVLRNTMIGIEQVDPALVEAARGMGMRPLQVLRGVELKLAVPVILAGLRTALVLSVGVATLATFVAAGGLGDIIVNGIKLDREPVLITGSVLTCCIAFAMDWLGGVAELVLRPRGI</sequence>
<keyword evidence="5 6" id="KW-0472">Membrane</keyword>
<keyword evidence="2 6" id="KW-0813">Transport</keyword>
<evidence type="ECO:0000256" key="6">
    <source>
        <dbReference type="RuleBase" id="RU363032"/>
    </source>
</evidence>